<dbReference type="SUPFAM" id="SSF53850">
    <property type="entry name" value="Periplasmic binding protein-like II"/>
    <property type="match status" value="1"/>
</dbReference>
<evidence type="ECO:0000256" key="4">
    <source>
        <dbReference type="ARBA" id="ARBA00023163"/>
    </source>
</evidence>
<reference evidence="6 7" key="1">
    <citation type="submission" date="2020-08" db="EMBL/GenBank/DDBJ databases">
        <title>Sequencing the genomes of 1000 actinobacteria strains.</title>
        <authorList>
            <person name="Klenk H.-P."/>
        </authorList>
    </citation>
    <scope>NUCLEOTIDE SEQUENCE [LARGE SCALE GENOMIC DNA]</scope>
    <source>
        <strain evidence="6 7">DSM 43851</strain>
    </source>
</reference>
<evidence type="ECO:0000256" key="1">
    <source>
        <dbReference type="ARBA" id="ARBA00009437"/>
    </source>
</evidence>
<dbReference type="SUPFAM" id="SSF46785">
    <property type="entry name" value="Winged helix' DNA-binding domain"/>
    <property type="match status" value="1"/>
</dbReference>
<proteinExistence type="inferred from homology"/>
<evidence type="ECO:0000313" key="7">
    <source>
        <dbReference type="Proteomes" id="UP000585638"/>
    </source>
</evidence>
<dbReference type="Pfam" id="PF03466">
    <property type="entry name" value="LysR_substrate"/>
    <property type="match status" value="1"/>
</dbReference>
<evidence type="ECO:0000256" key="2">
    <source>
        <dbReference type="ARBA" id="ARBA00023015"/>
    </source>
</evidence>
<dbReference type="Gene3D" id="3.40.190.290">
    <property type="match status" value="1"/>
</dbReference>
<dbReference type="GO" id="GO:0032993">
    <property type="term" value="C:protein-DNA complex"/>
    <property type="evidence" value="ECO:0007669"/>
    <property type="project" value="TreeGrafter"/>
</dbReference>
<keyword evidence="7" id="KW-1185">Reference proteome</keyword>
<dbReference type="PRINTS" id="PR00039">
    <property type="entry name" value="HTHLYSR"/>
</dbReference>
<dbReference type="InterPro" id="IPR036388">
    <property type="entry name" value="WH-like_DNA-bd_sf"/>
</dbReference>
<dbReference type="GO" id="GO:0003677">
    <property type="term" value="F:DNA binding"/>
    <property type="evidence" value="ECO:0007669"/>
    <property type="project" value="UniProtKB-KW"/>
</dbReference>
<dbReference type="FunFam" id="1.10.10.10:FF:000001">
    <property type="entry name" value="LysR family transcriptional regulator"/>
    <property type="match status" value="1"/>
</dbReference>
<dbReference type="PANTHER" id="PTHR30346">
    <property type="entry name" value="TRANSCRIPTIONAL DUAL REGULATOR HCAR-RELATED"/>
    <property type="match status" value="1"/>
</dbReference>
<name>A0A7W9KEL6_9PSEU</name>
<dbReference type="InterPro" id="IPR005119">
    <property type="entry name" value="LysR_subst-bd"/>
</dbReference>
<dbReference type="InterPro" id="IPR036390">
    <property type="entry name" value="WH_DNA-bd_sf"/>
</dbReference>
<dbReference type="InterPro" id="IPR000847">
    <property type="entry name" value="LysR_HTH_N"/>
</dbReference>
<organism evidence="6 7">
    <name type="scientific">Kutzneria kofuensis</name>
    <dbReference type="NCBI Taxonomy" id="103725"/>
    <lineage>
        <taxon>Bacteria</taxon>
        <taxon>Bacillati</taxon>
        <taxon>Actinomycetota</taxon>
        <taxon>Actinomycetes</taxon>
        <taxon>Pseudonocardiales</taxon>
        <taxon>Pseudonocardiaceae</taxon>
        <taxon>Kutzneria</taxon>
    </lineage>
</organism>
<comment type="caution">
    <text evidence="6">The sequence shown here is derived from an EMBL/GenBank/DDBJ whole genome shotgun (WGS) entry which is preliminary data.</text>
</comment>
<protein>
    <submittedName>
        <fullName evidence="6">DNA-binding transcriptional LysR family regulator</fullName>
    </submittedName>
</protein>
<accession>A0A7W9KEL6</accession>
<dbReference type="PANTHER" id="PTHR30346:SF28">
    <property type="entry name" value="HTH-TYPE TRANSCRIPTIONAL REGULATOR CYNR"/>
    <property type="match status" value="1"/>
</dbReference>
<keyword evidence="4" id="KW-0804">Transcription</keyword>
<dbReference type="Proteomes" id="UP000585638">
    <property type="component" value="Unassembled WGS sequence"/>
</dbReference>
<feature type="domain" description="HTH lysR-type" evidence="5">
    <location>
        <begin position="1"/>
        <end position="58"/>
    </location>
</feature>
<keyword evidence="2" id="KW-0805">Transcription regulation</keyword>
<dbReference type="Pfam" id="PF00126">
    <property type="entry name" value="HTH_1"/>
    <property type="match status" value="1"/>
</dbReference>
<evidence type="ECO:0000256" key="3">
    <source>
        <dbReference type="ARBA" id="ARBA00023125"/>
    </source>
</evidence>
<dbReference type="PROSITE" id="PS50931">
    <property type="entry name" value="HTH_LYSR"/>
    <property type="match status" value="1"/>
</dbReference>
<evidence type="ECO:0000259" key="5">
    <source>
        <dbReference type="PROSITE" id="PS50931"/>
    </source>
</evidence>
<comment type="similarity">
    <text evidence="1">Belongs to the LysR transcriptional regulatory family.</text>
</comment>
<dbReference type="EMBL" id="JACHIR010000001">
    <property type="protein sequence ID" value="MBB5891182.1"/>
    <property type="molecule type" value="Genomic_DNA"/>
</dbReference>
<dbReference type="AlphaFoldDB" id="A0A7W9KEL6"/>
<sequence length="303" mass="33042">MDMDELRWFIRVAESRTVTEAAETLHLSQPALSRGLGRLERELGAPLFDRVGRGLRLNANGQALLEGARRAVSAVDGARQSIGELADPDRGTVNLAFLNTMGPLVVPTLLSGYRPRRPNVQFRLRQGGTERIEQYLLDGLVDLLLISTPRSSEIVWQPLLREPLVLVVPASHRLAGRPSVRLAEVRDEPFVIFSRGFGMRPTTERLCQEAGFTPRIACEGEDGATLRGLIGAGCGVGLMGPGPAPLPDVVELPVSDPPCYRMIGLAWCDRFMPAAADAFRSFALAEAKPPGTWRPFTLALNTE</sequence>
<keyword evidence="3 6" id="KW-0238">DNA-binding</keyword>
<dbReference type="GO" id="GO:0003700">
    <property type="term" value="F:DNA-binding transcription factor activity"/>
    <property type="evidence" value="ECO:0007669"/>
    <property type="project" value="InterPro"/>
</dbReference>
<evidence type="ECO:0000313" key="6">
    <source>
        <dbReference type="EMBL" id="MBB5891182.1"/>
    </source>
</evidence>
<dbReference type="Gene3D" id="1.10.10.10">
    <property type="entry name" value="Winged helix-like DNA-binding domain superfamily/Winged helix DNA-binding domain"/>
    <property type="match status" value="1"/>
</dbReference>
<gene>
    <name evidence="6" type="ORF">BJ998_002378</name>
</gene>